<dbReference type="Proteomes" id="UP000051790">
    <property type="component" value="Unassembled WGS sequence"/>
</dbReference>
<comment type="caution">
    <text evidence="2">The sequence shown here is derived from an EMBL/GenBank/DDBJ whole genome shotgun (WGS) entry which is preliminary data.</text>
</comment>
<dbReference type="Pfam" id="PF13439">
    <property type="entry name" value="Glyco_transf_4"/>
    <property type="match status" value="1"/>
</dbReference>
<dbReference type="PATRIC" id="fig|1423769.4.peg.2108"/>
<dbReference type="AlphaFoldDB" id="A0A0R1QCM3"/>
<dbReference type="EMBL" id="AZEU01000232">
    <property type="protein sequence ID" value="KRL42209.1"/>
    <property type="molecule type" value="Genomic_DNA"/>
</dbReference>
<gene>
    <name evidence="2" type="ORF">FD01_GL001959</name>
</gene>
<evidence type="ECO:0000313" key="2">
    <source>
        <dbReference type="EMBL" id="KRL42209.1"/>
    </source>
</evidence>
<dbReference type="Pfam" id="PF13692">
    <property type="entry name" value="Glyco_trans_1_4"/>
    <property type="match status" value="1"/>
</dbReference>
<dbReference type="InterPro" id="IPR028098">
    <property type="entry name" value="Glyco_trans_4-like_N"/>
</dbReference>
<reference evidence="2 3" key="1">
    <citation type="journal article" date="2015" name="Genome Announc.">
        <title>Expanding the biotechnology potential of lactobacilli through comparative genomics of 213 strains and associated genera.</title>
        <authorList>
            <person name="Sun Z."/>
            <person name="Harris H.M."/>
            <person name="McCann A."/>
            <person name="Guo C."/>
            <person name="Argimon S."/>
            <person name="Zhang W."/>
            <person name="Yang X."/>
            <person name="Jeffery I.B."/>
            <person name="Cooney J.C."/>
            <person name="Kagawa T.F."/>
            <person name="Liu W."/>
            <person name="Song Y."/>
            <person name="Salvetti E."/>
            <person name="Wrobel A."/>
            <person name="Rasinkangas P."/>
            <person name="Parkhill J."/>
            <person name="Rea M.C."/>
            <person name="O'Sullivan O."/>
            <person name="Ritari J."/>
            <person name="Douillard F.P."/>
            <person name="Paul Ross R."/>
            <person name="Yang R."/>
            <person name="Briner A.E."/>
            <person name="Felis G.E."/>
            <person name="de Vos W.M."/>
            <person name="Barrangou R."/>
            <person name="Klaenhammer T.R."/>
            <person name="Caufield P.W."/>
            <person name="Cui Y."/>
            <person name="Zhang H."/>
            <person name="O'Toole P.W."/>
        </authorList>
    </citation>
    <scope>NUCLEOTIDE SEQUENCE [LARGE SCALE GENOMIC DNA]</scope>
    <source>
        <strain evidence="2 3">DSM 13343</strain>
    </source>
</reference>
<feature type="domain" description="Glycosyltransferase subfamily 4-like N-terminal" evidence="1">
    <location>
        <begin position="12"/>
        <end position="170"/>
    </location>
</feature>
<dbReference type="Gene3D" id="3.40.50.2000">
    <property type="entry name" value="Glycogen Phosphorylase B"/>
    <property type="match status" value="2"/>
</dbReference>
<evidence type="ECO:0000313" key="3">
    <source>
        <dbReference type="Proteomes" id="UP000051790"/>
    </source>
</evidence>
<dbReference type="PANTHER" id="PTHR12526:SF627">
    <property type="entry name" value="D-RHAMNOSYLTRANSFERASE WBPZ"/>
    <property type="match status" value="1"/>
</dbReference>
<evidence type="ECO:0000259" key="1">
    <source>
        <dbReference type="Pfam" id="PF13439"/>
    </source>
</evidence>
<organism evidence="2 3">
    <name type="scientific">Lacticaseibacillus manihotivorans DSM 13343 = JCM 12514</name>
    <dbReference type="NCBI Taxonomy" id="1423769"/>
    <lineage>
        <taxon>Bacteria</taxon>
        <taxon>Bacillati</taxon>
        <taxon>Bacillota</taxon>
        <taxon>Bacilli</taxon>
        <taxon>Lactobacillales</taxon>
        <taxon>Lactobacillaceae</taxon>
        <taxon>Lacticaseibacillus</taxon>
    </lineage>
</organism>
<accession>A0A0R1QCM3</accession>
<sequence>MKICIISEPQGGGVEKVNMTLAQGLMNRGNDVSIISVTGAITEMGSSFNVPIIYLQKASKKRSCFALLRAVKQLEPQVMIVSSFWDIMFLLIIRSAVAFTFKIVYVQHSVYSRAALNRLADRVITSYVPHFFGELNRIDGIVFVSQGVFNDFKAYFPNYSAKKIVIYNPITKTKEINSLKKRELSGDCVRLVSAGRLEVEKNQGMLIDVVAILRDRGVNVTLTIFGEGSEKKVLEDKINMLNLDKYVTLAGFSRHLADDMRKFDVFLLSSMHESFGNVIVEALNKGLPVVSTDCPFGPAEILDNGQYGLLVPMNDANAMVAAVEKTIQSFDSDVSKRNYKRSLQFSVQESVDRYYRFIEELGSNNL</sequence>
<proteinExistence type="predicted"/>
<name>A0A0R1QCM3_9LACO</name>
<dbReference type="SUPFAM" id="SSF53756">
    <property type="entry name" value="UDP-Glycosyltransferase/glycogen phosphorylase"/>
    <property type="match status" value="1"/>
</dbReference>
<dbReference type="OrthoDB" id="9787617at2"/>
<dbReference type="RefSeq" id="WP_056964547.1">
    <property type="nucleotide sequence ID" value="NZ_AZEU01000232.1"/>
</dbReference>
<keyword evidence="3" id="KW-1185">Reference proteome</keyword>
<protein>
    <recommendedName>
        <fullName evidence="1">Glycosyltransferase subfamily 4-like N-terminal domain-containing protein</fullName>
    </recommendedName>
</protein>
<dbReference type="CDD" id="cd03811">
    <property type="entry name" value="GT4_GT28_WabH-like"/>
    <property type="match status" value="1"/>
</dbReference>
<dbReference type="PANTHER" id="PTHR12526">
    <property type="entry name" value="GLYCOSYLTRANSFERASE"/>
    <property type="match status" value="1"/>
</dbReference>